<proteinExistence type="predicted"/>
<evidence type="ECO:0000313" key="2">
    <source>
        <dbReference type="Proteomes" id="UP001597241"/>
    </source>
</evidence>
<accession>A0ABW3WJM0</accession>
<evidence type="ECO:0000313" key="1">
    <source>
        <dbReference type="EMBL" id="MFD1292322.1"/>
    </source>
</evidence>
<sequence>MIKRTRAAISKFIIHKVGNKFNSATNIFSEDVITFDEESYELMKPFLLKSFGNVSESFRFNHHANIELNELNNYSSEIFTDNSSFVEISKHIVNHLFEQSNSAQIKTGDVIIALFEDIEYKDVVTQAIGIFKIENKINFFQTFMEKDSLDVFVQQGISTKKLDKGCLIINSSDAEGRVVLSVDNNNYDAQYWLNNFLNVKYADDNNQHTQNYIEMCKDFSEEVIKEDYGVQEKSKFLAKTVDFFKENEDVNIEDFKEEVFEENEDFKPLFDDYKKQFEDLNDVLVRNQFAISDIVLKKQKQKIKTEIKLDTNIQIKLDIDAPDASGEYLEKGYDEDKKMKYYKVYFNEEN</sequence>
<protein>
    <submittedName>
        <fullName evidence="1">Nucleoid-associated protein</fullName>
    </submittedName>
</protein>
<reference evidence="2" key="1">
    <citation type="journal article" date="2019" name="Int. J. Syst. Evol. Microbiol.">
        <title>The Global Catalogue of Microorganisms (GCM) 10K type strain sequencing project: providing services to taxonomists for standard genome sequencing and annotation.</title>
        <authorList>
            <consortium name="The Broad Institute Genomics Platform"/>
            <consortium name="The Broad Institute Genome Sequencing Center for Infectious Disease"/>
            <person name="Wu L."/>
            <person name="Ma J."/>
        </authorList>
    </citation>
    <scope>NUCLEOTIDE SEQUENCE [LARGE SCALE GENOMIC DNA]</scope>
    <source>
        <strain evidence="2">CCUG 62221</strain>
    </source>
</reference>
<keyword evidence="2" id="KW-1185">Reference proteome</keyword>
<comment type="caution">
    <text evidence="1">The sequence shown here is derived from an EMBL/GenBank/DDBJ whole genome shotgun (WGS) entry which is preliminary data.</text>
</comment>
<dbReference type="Pfam" id="PF04245">
    <property type="entry name" value="NA37"/>
    <property type="match status" value="1"/>
</dbReference>
<organism evidence="1 2">
    <name type="scientific">Lutibacter holmesii</name>
    <dbReference type="NCBI Taxonomy" id="1137985"/>
    <lineage>
        <taxon>Bacteria</taxon>
        <taxon>Pseudomonadati</taxon>
        <taxon>Bacteroidota</taxon>
        <taxon>Flavobacteriia</taxon>
        <taxon>Flavobacteriales</taxon>
        <taxon>Flavobacteriaceae</taxon>
        <taxon>Lutibacter</taxon>
    </lineage>
</organism>
<dbReference type="EMBL" id="JBHTMV010000001">
    <property type="protein sequence ID" value="MFD1292322.1"/>
    <property type="molecule type" value="Genomic_DNA"/>
</dbReference>
<dbReference type="RefSeq" id="WP_386806863.1">
    <property type="nucleotide sequence ID" value="NZ_JBHTMV010000001.1"/>
</dbReference>
<dbReference type="Proteomes" id="UP001597241">
    <property type="component" value="Unassembled WGS sequence"/>
</dbReference>
<name>A0ABW3WJM0_9FLAO</name>
<dbReference type="InterPro" id="IPR007358">
    <property type="entry name" value="Nucleoid_associated_NdpA"/>
</dbReference>
<gene>
    <name evidence="1" type="ORF">ACFQ5N_00620</name>
</gene>